<dbReference type="InterPro" id="IPR029058">
    <property type="entry name" value="AB_hydrolase_fold"/>
</dbReference>
<organism evidence="2 3">
    <name type="scientific">[Pantoea] beijingensis</name>
    <dbReference type="NCBI Taxonomy" id="1324864"/>
    <lineage>
        <taxon>Bacteria</taxon>
        <taxon>Pseudomonadati</taxon>
        <taxon>Pseudomonadota</taxon>
        <taxon>Gammaproteobacteria</taxon>
        <taxon>Enterobacterales</taxon>
        <taxon>Erwiniaceae</taxon>
        <taxon>Erwinia</taxon>
    </lineage>
</organism>
<accession>A0A443IHV5</accession>
<dbReference type="InterPro" id="IPR052897">
    <property type="entry name" value="Sec-Metab_Biosynth_Hydrolase"/>
</dbReference>
<dbReference type="PANTHER" id="PTHR37017">
    <property type="entry name" value="AB HYDROLASE-1 DOMAIN-CONTAINING PROTEIN-RELATED"/>
    <property type="match status" value="1"/>
</dbReference>
<evidence type="ECO:0000259" key="1">
    <source>
        <dbReference type="Pfam" id="PF12697"/>
    </source>
</evidence>
<proteinExistence type="predicted"/>
<dbReference type="SUPFAM" id="SSF53474">
    <property type="entry name" value="alpha/beta-Hydrolases"/>
    <property type="match status" value="1"/>
</dbReference>
<sequence length="242" mass="27155">MSVSLKKNYIFIAGAWHGGWVWKNIANKLREQNHNVTTLTLTGIGEKQHNITNNTNLSTHIEDVLAHIQMEELDDVVLVGWSYGGMVVTGVASRIPDKIKALYYLDAALPEPGKSLSDYLPLPIRQFIHTQLQISNQISPAPMSSFGLTDPDDLAFVNAHVTPHPIKSLIEPLPDVNLPDVPITYVYCSGYGKAGDEVADTYEKTWERVRHDPRIRGIELNCNHFPMLSEPEKTLDILLDKY</sequence>
<protein>
    <recommendedName>
        <fullName evidence="1">AB hydrolase-1 domain-containing protein</fullName>
    </recommendedName>
</protein>
<evidence type="ECO:0000313" key="3">
    <source>
        <dbReference type="Proteomes" id="UP000288794"/>
    </source>
</evidence>
<dbReference type="Proteomes" id="UP000288794">
    <property type="component" value="Unassembled WGS sequence"/>
</dbReference>
<dbReference type="Gene3D" id="3.40.50.1820">
    <property type="entry name" value="alpha/beta hydrolase"/>
    <property type="match status" value="1"/>
</dbReference>
<dbReference type="PANTHER" id="PTHR37017:SF13">
    <property type="entry name" value="AB HYDROLASE-1 DOMAIN-CONTAINING PROTEIN"/>
    <property type="match status" value="1"/>
</dbReference>
<feature type="domain" description="AB hydrolase-1" evidence="1">
    <location>
        <begin position="10"/>
        <end position="236"/>
    </location>
</feature>
<comment type="caution">
    <text evidence="2">The sequence shown here is derived from an EMBL/GenBank/DDBJ whole genome shotgun (WGS) entry which is preliminary data.</text>
</comment>
<dbReference type="Pfam" id="PF12697">
    <property type="entry name" value="Abhydrolase_6"/>
    <property type="match status" value="1"/>
</dbReference>
<name>A0A443IHV5_9GAMM</name>
<dbReference type="EMBL" id="JMEE01000001">
    <property type="protein sequence ID" value="RWR03599.1"/>
    <property type="molecule type" value="Genomic_DNA"/>
</dbReference>
<dbReference type="RefSeq" id="WP_128174432.1">
    <property type="nucleotide sequence ID" value="NZ_CP071409.1"/>
</dbReference>
<dbReference type="InterPro" id="IPR000073">
    <property type="entry name" value="AB_hydrolase_1"/>
</dbReference>
<keyword evidence="3" id="KW-1185">Reference proteome</keyword>
<dbReference type="AlphaFoldDB" id="A0A443IHV5"/>
<evidence type="ECO:0000313" key="2">
    <source>
        <dbReference type="EMBL" id="RWR03599.1"/>
    </source>
</evidence>
<reference evidence="2 3" key="1">
    <citation type="submission" date="2014-04" db="EMBL/GenBank/DDBJ databases">
        <title>Draft genome sequence of Pantoea beijingensis strain LMG 27579, an emerging pathogen to Pleurotus eryngii with potential industrial application.</title>
        <authorList>
            <person name="Xu F."/>
            <person name="Liu Y."/>
            <person name="Wang S."/>
            <person name="Yin Y."/>
            <person name="Ma Y."/>
            <person name="Zhao S."/>
            <person name="Rong C."/>
        </authorList>
    </citation>
    <scope>NUCLEOTIDE SEQUENCE [LARGE SCALE GENOMIC DNA]</scope>
    <source>
        <strain evidence="2 3">LMG 27579</strain>
    </source>
</reference>
<gene>
    <name evidence="2" type="ORF">ED28_01030</name>
</gene>